<evidence type="ECO:0000256" key="6">
    <source>
        <dbReference type="PROSITE-ProRule" id="PRU00843"/>
    </source>
</evidence>
<evidence type="ECO:0000313" key="10">
    <source>
        <dbReference type="Proteomes" id="UP000694402"/>
    </source>
</evidence>
<dbReference type="AlphaFoldDB" id="A0A8C8FJ91"/>
<protein>
    <recommendedName>
        <fullName evidence="1">creatine kinase</fullName>
        <ecNumber evidence="1">2.7.3.2</ecNumber>
    </recommendedName>
</protein>
<dbReference type="GO" id="GO:0004111">
    <property type="term" value="F:creatine kinase activity"/>
    <property type="evidence" value="ECO:0007669"/>
    <property type="project" value="UniProtKB-EC"/>
</dbReference>
<evidence type="ECO:0000256" key="7">
    <source>
        <dbReference type="RuleBase" id="RU000505"/>
    </source>
</evidence>
<evidence type="ECO:0000259" key="8">
    <source>
        <dbReference type="PROSITE" id="PS51510"/>
    </source>
</evidence>
<dbReference type="Proteomes" id="UP000694402">
    <property type="component" value="Unassembled WGS sequence"/>
</dbReference>
<feature type="domain" description="Phosphagen kinase C-terminal" evidence="8">
    <location>
        <begin position="1"/>
        <end position="79"/>
    </location>
</feature>
<dbReference type="Gene3D" id="3.30.590.10">
    <property type="entry name" value="Glutamine synthetase/guanido kinase, catalytic domain"/>
    <property type="match status" value="1"/>
</dbReference>
<dbReference type="GeneTree" id="ENSGT00950000182772"/>
<dbReference type="GO" id="GO:0005739">
    <property type="term" value="C:mitochondrion"/>
    <property type="evidence" value="ECO:0007669"/>
    <property type="project" value="TreeGrafter"/>
</dbReference>
<dbReference type="GO" id="GO:0005524">
    <property type="term" value="F:ATP binding"/>
    <property type="evidence" value="ECO:0007669"/>
    <property type="project" value="UniProtKB-UniRule"/>
</dbReference>
<dbReference type="PROSITE" id="PS51510">
    <property type="entry name" value="PHOSPHAGEN_KINASE_C"/>
    <property type="match status" value="1"/>
</dbReference>
<evidence type="ECO:0000256" key="2">
    <source>
        <dbReference type="ARBA" id="ARBA00022679"/>
    </source>
</evidence>
<dbReference type="EC" id="2.7.3.2" evidence="1"/>
<dbReference type="PROSITE" id="PS00112">
    <property type="entry name" value="PHOSPHAGEN_KINASE"/>
    <property type="match status" value="1"/>
</dbReference>
<keyword evidence="10" id="KW-1185">Reference proteome</keyword>
<dbReference type="InterPro" id="IPR022414">
    <property type="entry name" value="ATP-guanido_PTrfase_cat"/>
</dbReference>
<dbReference type="PANTHER" id="PTHR11547:SF57">
    <property type="entry name" value="PHOSPHAGEN KINASE C-TERMINAL DOMAIN-CONTAINING PROTEIN"/>
    <property type="match status" value="1"/>
</dbReference>
<dbReference type="Ensembl" id="ENSOTST00005038780.2">
    <property type="protein sequence ID" value="ENSOTSP00005035717.1"/>
    <property type="gene ID" value="ENSOTSG00005016837.2"/>
</dbReference>
<name>A0A8C8FJ91_ONCTS</name>
<reference evidence="9" key="1">
    <citation type="submission" date="2025-08" db="UniProtKB">
        <authorList>
            <consortium name="Ensembl"/>
        </authorList>
    </citation>
    <scope>IDENTIFICATION</scope>
</reference>
<dbReference type="InterPro" id="IPR000749">
    <property type="entry name" value="ATP-guanido_PTrfase"/>
</dbReference>
<evidence type="ECO:0000256" key="1">
    <source>
        <dbReference type="ARBA" id="ARBA00012231"/>
    </source>
</evidence>
<keyword evidence="4 6" id="KW-0418">Kinase</keyword>
<dbReference type="InterPro" id="IPR014746">
    <property type="entry name" value="Gln_synth/guanido_kin_cat_dom"/>
</dbReference>
<dbReference type="SUPFAM" id="SSF55931">
    <property type="entry name" value="Glutamine synthetase/guanido kinase"/>
    <property type="match status" value="1"/>
</dbReference>
<dbReference type="Pfam" id="PF00217">
    <property type="entry name" value="ATP-gua_Ptrans"/>
    <property type="match status" value="1"/>
</dbReference>
<comment type="caution">
    <text evidence="6">Lacks conserved residue(s) required for the propagation of feature annotation.</text>
</comment>
<proteinExistence type="inferred from homology"/>
<evidence type="ECO:0000256" key="4">
    <source>
        <dbReference type="ARBA" id="ARBA00022777"/>
    </source>
</evidence>
<evidence type="ECO:0000313" key="9">
    <source>
        <dbReference type="Ensembl" id="ENSOTSP00005035717.1"/>
    </source>
</evidence>
<dbReference type="GO" id="GO:0046314">
    <property type="term" value="P:phosphocreatine biosynthetic process"/>
    <property type="evidence" value="ECO:0007669"/>
    <property type="project" value="InterPro"/>
</dbReference>
<keyword evidence="5 6" id="KW-0067">ATP-binding</keyword>
<keyword evidence="3 6" id="KW-0547">Nucleotide-binding</keyword>
<sequence length="138" mass="15869">MARDWHNNQENFLLWINEEDHTLIIWMEKGSDMKRVFERFYRGLKEVERLIVEKGWEFMWSKRLGYILTCPSNLGTGLRSTCLVSARSGMGGVDAAAVEVRHYQDIQIPAPISLFFKKPSCSPLITCINCTCLNSLPV</sequence>
<dbReference type="InterPro" id="IPR022415">
    <property type="entry name" value="ATP-guanido_PTrfase_AS"/>
</dbReference>
<keyword evidence="2 6" id="KW-0808">Transferase</keyword>
<comment type="similarity">
    <text evidence="6 7">Belongs to the ATP:guanido phosphotransferase family.</text>
</comment>
<organism evidence="9 10">
    <name type="scientific">Oncorhynchus tshawytscha</name>
    <name type="common">Chinook salmon</name>
    <name type="synonym">Salmo tshawytscha</name>
    <dbReference type="NCBI Taxonomy" id="74940"/>
    <lineage>
        <taxon>Eukaryota</taxon>
        <taxon>Metazoa</taxon>
        <taxon>Chordata</taxon>
        <taxon>Craniata</taxon>
        <taxon>Vertebrata</taxon>
        <taxon>Euteleostomi</taxon>
        <taxon>Actinopterygii</taxon>
        <taxon>Neopterygii</taxon>
        <taxon>Teleostei</taxon>
        <taxon>Protacanthopterygii</taxon>
        <taxon>Salmoniformes</taxon>
        <taxon>Salmonidae</taxon>
        <taxon>Salmoninae</taxon>
        <taxon>Oncorhynchus</taxon>
    </lineage>
</organism>
<evidence type="ECO:0000256" key="3">
    <source>
        <dbReference type="ARBA" id="ARBA00022741"/>
    </source>
</evidence>
<accession>A0A8C8FJ91</accession>
<dbReference type="PANTHER" id="PTHR11547">
    <property type="entry name" value="ARGININE OR CREATINE KINASE"/>
    <property type="match status" value="1"/>
</dbReference>
<reference evidence="9" key="2">
    <citation type="submission" date="2025-09" db="UniProtKB">
        <authorList>
            <consortium name="Ensembl"/>
        </authorList>
    </citation>
    <scope>IDENTIFICATION</scope>
</reference>
<evidence type="ECO:0000256" key="5">
    <source>
        <dbReference type="ARBA" id="ARBA00022840"/>
    </source>
</evidence>